<feature type="region of interest" description="Disordered" evidence="6">
    <location>
        <begin position="495"/>
        <end position="605"/>
    </location>
</feature>
<name>A0A6A6GAZ5_9PEZI</name>
<keyword evidence="3" id="KW-0238">DNA-binding</keyword>
<evidence type="ECO:0000259" key="7">
    <source>
        <dbReference type="PROSITE" id="PS50112"/>
    </source>
</evidence>
<proteinExistence type="predicted"/>
<accession>A0A6A6GAZ5</accession>
<dbReference type="SMART" id="SM00091">
    <property type="entry name" value="PAS"/>
    <property type="match status" value="2"/>
</dbReference>
<feature type="compositionally biased region" description="Polar residues" evidence="6">
    <location>
        <begin position="315"/>
        <end position="326"/>
    </location>
</feature>
<sequence>MDPHRATESPQPQHDTVHSDDPISNNLNLTFISIHDLSADARILYSSESIVDVLGYTPDEIVNKSVWDFFPQEEVPYAKQFHKHGIEMDKAAMLAYCRVRDRDGNWVGCECCFTVVYDVMVVCTSVYRSGLPSQKRAIEAPLIRRIFSSSPRDPRYHMLSHISQKFQQPAKAHAHEPRAALFLNRFTRTLTIMYATSGIEEILGIPSGALQGKSFYYCIAENCLPDAIRCLEQAKGNDSIAYLRFWYRDPRSQDPTSAHPSAGEESDEEMTTDTSVDQDVAGGVQLSIESDRSESSYPLESDSSMDIDTEEEPQSRTSSGDSLNPTETHEGIFGNSRESESSASSAPVSPEQQAPAIELEAVISCASDGLVVCLRRARPMIPPPTHRPSQPMYANGLFAAPWADEPIVPPLDARPQFGASTTFAPSLGPQAAQAHRPSGGPDPNDFMNAIREQAIFAWALTGINGSLQRFGTGVPRGESVPTSGLPVWQSDKSYYSTGSSNDSVVDSASSSTVKGQARSPVDQMGMAVGNDHRNIFGDPGIKHHRNQSASGTSNGNEPGRERHDHVSQSIPNGQPDSAVGDLPDGIPGGWPEGAPDDHRRRAQNQ</sequence>
<dbReference type="NCBIfam" id="TIGR00229">
    <property type="entry name" value="sensory_box"/>
    <property type="match status" value="1"/>
</dbReference>
<feature type="domain" description="PAS" evidence="7">
    <location>
        <begin position="37"/>
        <end position="89"/>
    </location>
</feature>
<dbReference type="GO" id="GO:0005634">
    <property type="term" value="C:nucleus"/>
    <property type="evidence" value="ECO:0007669"/>
    <property type="project" value="UniProtKB-SubCell"/>
</dbReference>
<feature type="compositionally biased region" description="Polar residues" evidence="6">
    <location>
        <begin position="547"/>
        <end position="556"/>
    </location>
</feature>
<dbReference type="OrthoDB" id="411251at2759"/>
<dbReference type="InterPro" id="IPR000014">
    <property type="entry name" value="PAS"/>
</dbReference>
<feature type="region of interest" description="Disordered" evidence="6">
    <location>
        <begin position="1"/>
        <end position="21"/>
    </location>
</feature>
<evidence type="ECO:0000256" key="4">
    <source>
        <dbReference type="ARBA" id="ARBA00023163"/>
    </source>
</evidence>
<keyword evidence="9" id="KW-1185">Reference proteome</keyword>
<evidence type="ECO:0000313" key="9">
    <source>
        <dbReference type="Proteomes" id="UP000799538"/>
    </source>
</evidence>
<keyword evidence="2" id="KW-0805">Transcription regulation</keyword>
<dbReference type="PROSITE" id="PS50112">
    <property type="entry name" value="PAS"/>
    <property type="match status" value="1"/>
</dbReference>
<dbReference type="AlphaFoldDB" id="A0A6A6GAZ5"/>
<evidence type="ECO:0000256" key="5">
    <source>
        <dbReference type="ARBA" id="ARBA00023242"/>
    </source>
</evidence>
<dbReference type="SUPFAM" id="SSF55785">
    <property type="entry name" value="PYP-like sensor domain (PAS domain)"/>
    <property type="match status" value="1"/>
</dbReference>
<evidence type="ECO:0000256" key="1">
    <source>
        <dbReference type="ARBA" id="ARBA00004123"/>
    </source>
</evidence>
<dbReference type="CDD" id="cd00130">
    <property type="entry name" value="PAS"/>
    <property type="match status" value="1"/>
</dbReference>
<keyword evidence="4" id="KW-0804">Transcription</keyword>
<organism evidence="8 9">
    <name type="scientific">Elsinoe ampelina</name>
    <dbReference type="NCBI Taxonomy" id="302913"/>
    <lineage>
        <taxon>Eukaryota</taxon>
        <taxon>Fungi</taxon>
        <taxon>Dikarya</taxon>
        <taxon>Ascomycota</taxon>
        <taxon>Pezizomycotina</taxon>
        <taxon>Dothideomycetes</taxon>
        <taxon>Dothideomycetidae</taxon>
        <taxon>Myriangiales</taxon>
        <taxon>Elsinoaceae</taxon>
        <taxon>Elsinoe</taxon>
    </lineage>
</organism>
<evidence type="ECO:0000256" key="6">
    <source>
        <dbReference type="SAM" id="MobiDB-lite"/>
    </source>
</evidence>
<protein>
    <recommendedName>
        <fullName evidence="7">PAS domain-containing protein</fullName>
    </recommendedName>
</protein>
<dbReference type="GO" id="GO:0000977">
    <property type="term" value="F:RNA polymerase II transcription regulatory region sequence-specific DNA binding"/>
    <property type="evidence" value="ECO:0007669"/>
    <property type="project" value="TreeGrafter"/>
</dbReference>
<dbReference type="EMBL" id="ML992508">
    <property type="protein sequence ID" value="KAF2222733.1"/>
    <property type="molecule type" value="Genomic_DNA"/>
</dbReference>
<dbReference type="PANTHER" id="PTHR23043">
    <property type="entry name" value="HYPOXIA-INDUCIBLE FACTOR 1 ALPHA"/>
    <property type="match status" value="1"/>
</dbReference>
<feature type="compositionally biased region" description="Low complexity" evidence="6">
    <location>
        <begin position="499"/>
        <end position="511"/>
    </location>
</feature>
<reference evidence="9" key="1">
    <citation type="journal article" date="2020" name="Stud. Mycol.">
        <title>101 Dothideomycetes genomes: A test case for predicting lifestyles and emergence of pathogens.</title>
        <authorList>
            <person name="Haridas S."/>
            <person name="Albert R."/>
            <person name="Binder M."/>
            <person name="Bloem J."/>
            <person name="LaButti K."/>
            <person name="Salamov A."/>
            <person name="Andreopoulos B."/>
            <person name="Baker S."/>
            <person name="Barry K."/>
            <person name="Bills G."/>
            <person name="Bluhm B."/>
            <person name="Cannon C."/>
            <person name="Castanera R."/>
            <person name="Culley D."/>
            <person name="Daum C."/>
            <person name="Ezra D."/>
            <person name="Gonzalez J."/>
            <person name="Henrissat B."/>
            <person name="Kuo A."/>
            <person name="Liang C."/>
            <person name="Lipzen A."/>
            <person name="Lutzoni F."/>
            <person name="Magnuson J."/>
            <person name="Mondo S."/>
            <person name="Nolan M."/>
            <person name="Ohm R."/>
            <person name="Pangilinan J."/>
            <person name="Park H.-J."/>
            <person name="Ramirez L."/>
            <person name="Alfaro M."/>
            <person name="Sun H."/>
            <person name="Tritt A."/>
            <person name="Yoshinaga Y."/>
            <person name="Zwiers L.-H."/>
            <person name="Turgeon B."/>
            <person name="Goodwin S."/>
            <person name="Spatafora J."/>
            <person name="Crous P."/>
            <person name="Grigoriev I."/>
        </authorList>
    </citation>
    <scope>NUCLEOTIDE SEQUENCE [LARGE SCALE GENOMIC DNA]</scope>
    <source>
        <strain evidence="9">CECT 20119</strain>
    </source>
</reference>
<feature type="region of interest" description="Disordered" evidence="6">
    <location>
        <begin position="252"/>
        <end position="352"/>
    </location>
</feature>
<evidence type="ECO:0000256" key="3">
    <source>
        <dbReference type="ARBA" id="ARBA00023125"/>
    </source>
</evidence>
<gene>
    <name evidence="8" type="ORF">BDZ85DRAFT_250593</name>
</gene>
<comment type="subcellular location">
    <subcellularLocation>
        <location evidence="1">Nucleus</location>
    </subcellularLocation>
</comment>
<dbReference type="Pfam" id="PF08447">
    <property type="entry name" value="PAS_3"/>
    <property type="match status" value="1"/>
</dbReference>
<dbReference type="GO" id="GO:0000981">
    <property type="term" value="F:DNA-binding transcription factor activity, RNA polymerase II-specific"/>
    <property type="evidence" value="ECO:0007669"/>
    <property type="project" value="TreeGrafter"/>
</dbReference>
<dbReference type="InterPro" id="IPR013655">
    <property type="entry name" value="PAS_fold_3"/>
</dbReference>
<dbReference type="PANTHER" id="PTHR23043:SF17">
    <property type="entry name" value="PROTEIN SIMILAR"/>
    <property type="match status" value="1"/>
</dbReference>
<feature type="compositionally biased region" description="Low complexity" evidence="6">
    <location>
        <begin position="341"/>
        <end position="352"/>
    </location>
</feature>
<evidence type="ECO:0000256" key="2">
    <source>
        <dbReference type="ARBA" id="ARBA00023015"/>
    </source>
</evidence>
<feature type="compositionally biased region" description="Acidic residues" evidence="6">
    <location>
        <begin position="303"/>
        <end position="312"/>
    </location>
</feature>
<dbReference type="Proteomes" id="UP000799538">
    <property type="component" value="Unassembled WGS sequence"/>
</dbReference>
<evidence type="ECO:0000313" key="8">
    <source>
        <dbReference type="EMBL" id="KAF2222733.1"/>
    </source>
</evidence>
<dbReference type="Gene3D" id="3.30.450.20">
    <property type="entry name" value="PAS domain"/>
    <property type="match status" value="1"/>
</dbReference>
<dbReference type="InterPro" id="IPR035965">
    <property type="entry name" value="PAS-like_dom_sf"/>
</dbReference>
<keyword evidence="5" id="KW-0539">Nucleus</keyword>